<evidence type="ECO:0000313" key="1">
    <source>
        <dbReference type="EMBL" id="KAJ8029177.1"/>
    </source>
</evidence>
<reference evidence="1" key="1">
    <citation type="submission" date="2021-10" db="EMBL/GenBank/DDBJ databases">
        <title>Tropical sea cucumber genome reveals ecological adaptation and Cuvierian tubules defense mechanism.</title>
        <authorList>
            <person name="Chen T."/>
        </authorList>
    </citation>
    <scope>NUCLEOTIDE SEQUENCE</scope>
    <source>
        <strain evidence="1">Nanhai2018</strain>
        <tissue evidence="1">Muscle</tissue>
    </source>
</reference>
<organism evidence="1 2">
    <name type="scientific">Holothuria leucospilota</name>
    <name type="common">Black long sea cucumber</name>
    <name type="synonym">Mertensiothuria leucospilota</name>
    <dbReference type="NCBI Taxonomy" id="206669"/>
    <lineage>
        <taxon>Eukaryota</taxon>
        <taxon>Metazoa</taxon>
        <taxon>Echinodermata</taxon>
        <taxon>Eleutherozoa</taxon>
        <taxon>Echinozoa</taxon>
        <taxon>Holothuroidea</taxon>
        <taxon>Aspidochirotacea</taxon>
        <taxon>Aspidochirotida</taxon>
        <taxon>Holothuriidae</taxon>
        <taxon>Holothuria</taxon>
    </lineage>
</organism>
<dbReference type="Proteomes" id="UP001152320">
    <property type="component" value="Chromosome 14"/>
</dbReference>
<gene>
    <name evidence="1" type="ORF">HOLleu_28512</name>
</gene>
<proteinExistence type="predicted"/>
<sequence length="90" mass="10492">MEFLNQEWTVSDLLEVNKVIKKIQSESVHLNFHNLGRDNSLKLVINRAMPLSEIFKTKNAKEDILYISCRGKWLNLSLGMAIQENEEDCR</sequence>
<dbReference type="EMBL" id="JAIZAY010000014">
    <property type="protein sequence ID" value="KAJ8029177.1"/>
    <property type="molecule type" value="Genomic_DNA"/>
</dbReference>
<protein>
    <submittedName>
        <fullName evidence="1">Uncharacterized protein</fullName>
    </submittedName>
</protein>
<dbReference type="OrthoDB" id="409273at2759"/>
<comment type="caution">
    <text evidence="1">The sequence shown here is derived from an EMBL/GenBank/DDBJ whole genome shotgun (WGS) entry which is preliminary data.</text>
</comment>
<keyword evidence="2" id="KW-1185">Reference proteome</keyword>
<name>A0A9Q1BM26_HOLLE</name>
<evidence type="ECO:0000313" key="2">
    <source>
        <dbReference type="Proteomes" id="UP001152320"/>
    </source>
</evidence>
<dbReference type="AlphaFoldDB" id="A0A9Q1BM26"/>
<accession>A0A9Q1BM26</accession>